<dbReference type="Gene3D" id="3.10.20.600">
    <property type="match status" value="1"/>
</dbReference>
<dbReference type="Gene3D" id="1.20.1440.230">
    <property type="entry name" value="NADH-ubiquinone oxidoreductase 51kDa subunit, iron-sulphur binding domain"/>
    <property type="match status" value="1"/>
</dbReference>
<proteinExistence type="inferred from homology"/>
<comment type="caution">
    <text evidence="7">The sequence shown here is derived from an EMBL/GenBank/DDBJ whole genome shotgun (WGS) entry which is preliminary data.</text>
</comment>
<keyword evidence="3" id="KW-0479">Metal-binding</keyword>
<dbReference type="InterPro" id="IPR011538">
    <property type="entry name" value="Nuo51_FMN-bd"/>
</dbReference>
<dbReference type="PROSITE" id="PS00645">
    <property type="entry name" value="COMPLEX1_51K_2"/>
    <property type="match status" value="1"/>
</dbReference>
<organism evidence="7">
    <name type="scientific">marine sediment metagenome</name>
    <dbReference type="NCBI Taxonomy" id="412755"/>
    <lineage>
        <taxon>unclassified sequences</taxon>
        <taxon>metagenomes</taxon>
        <taxon>ecological metagenomes</taxon>
    </lineage>
</organism>
<feature type="non-terminal residue" evidence="7">
    <location>
        <position position="247"/>
    </location>
</feature>
<feature type="domain" description="NADH-ubiquinone oxidoreductase 51kDa subunit iron-sulphur binding" evidence="6">
    <location>
        <begin position="171"/>
        <end position="216"/>
    </location>
</feature>
<dbReference type="Pfam" id="PF01512">
    <property type="entry name" value="Complex1_51K"/>
    <property type="match status" value="1"/>
</dbReference>
<dbReference type="PANTHER" id="PTHR43578:SF3">
    <property type="entry name" value="NADH-QUINONE OXIDOREDUCTASE SUBUNIT F"/>
    <property type="match status" value="1"/>
</dbReference>
<protein>
    <recommendedName>
        <fullName evidence="6">NADH-ubiquinone oxidoreductase 51kDa subunit iron-sulphur binding domain-containing protein</fullName>
    </recommendedName>
</protein>
<sequence length="247" mass="26268">LQLQVVKGRGLYIAGEEFALISSLETRRAMSRLKPPYPSQRGLFGKPTVVNNVETIANVPVILARGAEEYRKLGTKDDPGTRLFSLSGDVKEAGVYEIELGSGTLRELIDEFSKGTTGGGHIKAVQPGGGTSAFLAEDSLDCRLTTEAIRKAGSSIGTAGVIVYEQGKSAVGIVRGLMDFYGLESCGRCAPCRIGVVRMKEIVERFSHGKGTTEDLEQLRQIGKACVVASTCGMGQAFPLPVLSALE</sequence>
<evidence type="ECO:0000259" key="6">
    <source>
        <dbReference type="SMART" id="SM00928"/>
    </source>
</evidence>
<feature type="non-terminal residue" evidence="7">
    <location>
        <position position="1"/>
    </location>
</feature>
<reference evidence="7" key="1">
    <citation type="journal article" date="2014" name="Front. Microbiol.">
        <title>High frequency of phylogenetically diverse reductive dehalogenase-homologous genes in deep subseafloor sedimentary metagenomes.</title>
        <authorList>
            <person name="Kawai M."/>
            <person name="Futagami T."/>
            <person name="Toyoda A."/>
            <person name="Takaki Y."/>
            <person name="Nishi S."/>
            <person name="Hori S."/>
            <person name="Arai W."/>
            <person name="Tsubouchi T."/>
            <person name="Morono Y."/>
            <person name="Uchiyama I."/>
            <person name="Ito T."/>
            <person name="Fujiyama A."/>
            <person name="Inagaki F."/>
            <person name="Takami H."/>
        </authorList>
    </citation>
    <scope>NUCLEOTIDE SEQUENCE</scope>
    <source>
        <strain evidence="7">Expedition CK06-06</strain>
    </source>
</reference>
<dbReference type="EMBL" id="BARW01011336">
    <property type="protein sequence ID" value="GAI86213.1"/>
    <property type="molecule type" value="Genomic_DNA"/>
</dbReference>
<name>X1RZY4_9ZZZZ</name>
<evidence type="ECO:0000313" key="7">
    <source>
        <dbReference type="EMBL" id="GAI86213.1"/>
    </source>
</evidence>
<keyword evidence="2" id="KW-0004">4Fe-4S</keyword>
<evidence type="ECO:0000256" key="4">
    <source>
        <dbReference type="ARBA" id="ARBA00023004"/>
    </source>
</evidence>
<gene>
    <name evidence="7" type="ORF">S12H4_21904</name>
</gene>
<accession>X1RZY4</accession>
<dbReference type="Pfam" id="PF10589">
    <property type="entry name" value="NADH_4Fe-4S"/>
    <property type="match status" value="1"/>
</dbReference>
<dbReference type="GO" id="GO:0046872">
    <property type="term" value="F:metal ion binding"/>
    <property type="evidence" value="ECO:0007669"/>
    <property type="project" value="UniProtKB-KW"/>
</dbReference>
<dbReference type="GO" id="GO:0051539">
    <property type="term" value="F:4 iron, 4 sulfur cluster binding"/>
    <property type="evidence" value="ECO:0007669"/>
    <property type="project" value="UniProtKB-KW"/>
</dbReference>
<dbReference type="InterPro" id="IPR037225">
    <property type="entry name" value="Nuo51_FMN-bd_sf"/>
</dbReference>
<evidence type="ECO:0000256" key="2">
    <source>
        <dbReference type="ARBA" id="ARBA00022485"/>
    </source>
</evidence>
<keyword evidence="5" id="KW-0411">Iron-sulfur</keyword>
<dbReference type="SUPFAM" id="SSF142019">
    <property type="entry name" value="Nqo1 FMN-binding domain-like"/>
    <property type="match status" value="1"/>
</dbReference>
<dbReference type="SUPFAM" id="SSF140490">
    <property type="entry name" value="Nqo1C-terminal domain-like"/>
    <property type="match status" value="1"/>
</dbReference>
<dbReference type="SMART" id="SM00928">
    <property type="entry name" value="NADH_4Fe-4S"/>
    <property type="match status" value="1"/>
</dbReference>
<evidence type="ECO:0000256" key="5">
    <source>
        <dbReference type="ARBA" id="ARBA00023014"/>
    </source>
</evidence>
<dbReference type="PANTHER" id="PTHR43578">
    <property type="entry name" value="NADH-QUINONE OXIDOREDUCTASE SUBUNIT F"/>
    <property type="match status" value="1"/>
</dbReference>
<dbReference type="Gene3D" id="3.40.50.11540">
    <property type="entry name" value="NADH-ubiquinone oxidoreductase 51kDa subunit"/>
    <property type="match status" value="1"/>
</dbReference>
<evidence type="ECO:0000256" key="3">
    <source>
        <dbReference type="ARBA" id="ARBA00022723"/>
    </source>
</evidence>
<dbReference type="SUPFAM" id="SSF142984">
    <property type="entry name" value="Nqo1 middle domain-like"/>
    <property type="match status" value="1"/>
</dbReference>
<dbReference type="InterPro" id="IPR037207">
    <property type="entry name" value="Nuop51_4Fe4S-bd_sf"/>
</dbReference>
<dbReference type="GO" id="GO:0010181">
    <property type="term" value="F:FMN binding"/>
    <property type="evidence" value="ECO:0007669"/>
    <property type="project" value="InterPro"/>
</dbReference>
<dbReference type="InterPro" id="IPR019575">
    <property type="entry name" value="Nuop51_4Fe4S-bd"/>
</dbReference>
<evidence type="ECO:0000256" key="1">
    <source>
        <dbReference type="ARBA" id="ARBA00007523"/>
    </source>
</evidence>
<dbReference type="InterPro" id="IPR001949">
    <property type="entry name" value="NADH-UbQ_OxRdtase_51kDa_CS"/>
</dbReference>
<dbReference type="GO" id="GO:0008137">
    <property type="term" value="F:NADH dehydrogenase (ubiquinone) activity"/>
    <property type="evidence" value="ECO:0007669"/>
    <property type="project" value="InterPro"/>
</dbReference>
<dbReference type="AlphaFoldDB" id="X1RZY4"/>
<comment type="similarity">
    <text evidence="1">Belongs to the complex I 51 kDa subunit family.</text>
</comment>
<keyword evidence="4" id="KW-0408">Iron</keyword>